<keyword evidence="8" id="KW-0648">Protein biosynthesis</keyword>
<feature type="region of interest" description="Disordered" evidence="11">
    <location>
        <begin position="335"/>
        <end position="355"/>
    </location>
</feature>
<keyword evidence="4" id="KW-0479">Metal-binding</keyword>
<dbReference type="InterPro" id="IPR032678">
    <property type="entry name" value="tRNA-synt_1_cat_dom"/>
</dbReference>
<evidence type="ECO:0000256" key="4">
    <source>
        <dbReference type="ARBA" id="ARBA00022723"/>
    </source>
</evidence>
<evidence type="ECO:0000313" key="13">
    <source>
        <dbReference type="EMBL" id="KAA8632876.1"/>
    </source>
</evidence>
<keyword evidence="9" id="KW-0030">Aminoacyl-tRNA synthetase</keyword>
<feature type="domain" description="tRNA synthetases class I catalytic" evidence="12">
    <location>
        <begin position="67"/>
        <end position="496"/>
    </location>
</feature>
<dbReference type="OMA" id="YEGLGWA"/>
<evidence type="ECO:0000256" key="1">
    <source>
        <dbReference type="ARBA" id="ARBA00001947"/>
    </source>
</evidence>
<evidence type="ECO:0000256" key="7">
    <source>
        <dbReference type="ARBA" id="ARBA00022840"/>
    </source>
</evidence>
<evidence type="ECO:0000256" key="11">
    <source>
        <dbReference type="SAM" id="MobiDB-lite"/>
    </source>
</evidence>
<proteinExistence type="inferred from homology"/>
<keyword evidence="6" id="KW-0862">Zinc</keyword>
<dbReference type="GO" id="GO:0046872">
    <property type="term" value="F:metal ion binding"/>
    <property type="evidence" value="ECO:0007669"/>
    <property type="project" value="UniProtKB-KW"/>
</dbReference>
<dbReference type="EMBL" id="NMPR01000046">
    <property type="protein sequence ID" value="KAA8632876.1"/>
    <property type="molecule type" value="Genomic_DNA"/>
</dbReference>
<keyword evidence="3" id="KW-0436">Ligase</keyword>
<feature type="region of interest" description="Disordered" evidence="11">
    <location>
        <begin position="818"/>
        <end position="838"/>
    </location>
</feature>
<protein>
    <recommendedName>
        <fullName evidence="2">cysteine--tRNA ligase</fullName>
        <ecNumber evidence="2">6.1.1.16</ecNumber>
    </recommendedName>
    <alternativeName>
        <fullName evidence="10">Cysteinyl-tRNA synthetase</fullName>
    </alternativeName>
</protein>
<comment type="cofactor">
    <cofactor evidence="1">
        <name>Zn(2+)</name>
        <dbReference type="ChEBI" id="CHEBI:29105"/>
    </cofactor>
</comment>
<dbReference type="EC" id="6.1.1.16" evidence="2"/>
<dbReference type="SUPFAM" id="SSF47323">
    <property type="entry name" value="Anticodon-binding domain of a subclass of class I aminoacyl-tRNA synthetases"/>
    <property type="match status" value="1"/>
</dbReference>
<evidence type="ECO:0000256" key="9">
    <source>
        <dbReference type="ARBA" id="ARBA00023146"/>
    </source>
</evidence>
<reference evidence="13 14" key="1">
    <citation type="submission" date="2017-07" db="EMBL/GenBank/DDBJ databases">
        <title>Genome sequence of the Sordaria macrospora wild type strain R19027.</title>
        <authorList>
            <person name="Nowrousian M."/>
            <person name="Teichert I."/>
            <person name="Kueck U."/>
        </authorList>
    </citation>
    <scope>NUCLEOTIDE SEQUENCE [LARGE SCALE GENOMIC DNA]</scope>
    <source>
        <strain evidence="13 14">R19027</strain>
        <tissue evidence="13">Mycelium</tissue>
    </source>
</reference>
<dbReference type="GO" id="GO:0005737">
    <property type="term" value="C:cytoplasm"/>
    <property type="evidence" value="ECO:0007669"/>
    <property type="project" value="TreeGrafter"/>
</dbReference>
<feature type="compositionally biased region" description="Basic and acidic residues" evidence="11">
    <location>
        <begin position="779"/>
        <end position="795"/>
    </location>
</feature>
<gene>
    <name evidence="13" type="ORF">SMACR_03362</name>
</gene>
<dbReference type="AlphaFoldDB" id="A0A8S8ZV43"/>
<dbReference type="InterPro" id="IPR014729">
    <property type="entry name" value="Rossmann-like_a/b/a_fold"/>
</dbReference>
<dbReference type="Pfam" id="PF01406">
    <property type="entry name" value="tRNA-synt_1e"/>
    <property type="match status" value="1"/>
</dbReference>
<dbReference type="GO" id="GO:0006423">
    <property type="term" value="P:cysteinyl-tRNA aminoacylation"/>
    <property type="evidence" value="ECO:0007669"/>
    <property type="project" value="InterPro"/>
</dbReference>
<dbReference type="PANTHER" id="PTHR10890:SF3">
    <property type="entry name" value="CYSTEINE--TRNA LIGASE, CYTOPLASMIC"/>
    <property type="match status" value="1"/>
</dbReference>
<organism evidence="13 14">
    <name type="scientific">Sordaria macrospora</name>
    <dbReference type="NCBI Taxonomy" id="5147"/>
    <lineage>
        <taxon>Eukaryota</taxon>
        <taxon>Fungi</taxon>
        <taxon>Dikarya</taxon>
        <taxon>Ascomycota</taxon>
        <taxon>Pezizomycotina</taxon>
        <taxon>Sordariomycetes</taxon>
        <taxon>Sordariomycetidae</taxon>
        <taxon>Sordariales</taxon>
        <taxon>Sordariaceae</taxon>
        <taxon>Sordaria</taxon>
    </lineage>
</organism>
<evidence type="ECO:0000256" key="10">
    <source>
        <dbReference type="ARBA" id="ARBA00031499"/>
    </source>
</evidence>
<dbReference type="VEuPathDB" id="FungiDB:SMAC_03362"/>
<feature type="region of interest" description="Disordered" evidence="11">
    <location>
        <begin position="779"/>
        <end position="800"/>
    </location>
</feature>
<dbReference type="FunFam" id="3.40.50.620:FF:000186">
    <property type="entry name" value="Putative Cysteinyl-tRNA synthetase"/>
    <property type="match status" value="1"/>
</dbReference>
<dbReference type="InterPro" id="IPR024909">
    <property type="entry name" value="Cys-tRNA/MSH_ligase"/>
</dbReference>
<dbReference type="SUPFAM" id="SSF52374">
    <property type="entry name" value="Nucleotidylyl transferase"/>
    <property type="match status" value="1"/>
</dbReference>
<dbReference type="PRINTS" id="PR00983">
    <property type="entry name" value="TRNASYNTHCYS"/>
</dbReference>
<dbReference type="NCBIfam" id="TIGR00435">
    <property type="entry name" value="cysS"/>
    <property type="match status" value="1"/>
</dbReference>
<evidence type="ECO:0000256" key="5">
    <source>
        <dbReference type="ARBA" id="ARBA00022741"/>
    </source>
</evidence>
<name>A0A8S8ZV43_SORMA</name>
<evidence type="ECO:0000256" key="8">
    <source>
        <dbReference type="ARBA" id="ARBA00022917"/>
    </source>
</evidence>
<dbReference type="GO" id="GO:0005524">
    <property type="term" value="F:ATP binding"/>
    <property type="evidence" value="ECO:0007669"/>
    <property type="project" value="UniProtKB-KW"/>
</dbReference>
<keyword evidence="7" id="KW-0067">ATP-binding</keyword>
<dbReference type="GO" id="GO:0004817">
    <property type="term" value="F:cysteine-tRNA ligase activity"/>
    <property type="evidence" value="ECO:0007669"/>
    <property type="project" value="UniProtKB-EC"/>
</dbReference>
<keyword evidence="5" id="KW-0547">Nucleotide-binding</keyword>
<dbReference type="Gene3D" id="3.40.50.620">
    <property type="entry name" value="HUPs"/>
    <property type="match status" value="2"/>
</dbReference>
<dbReference type="InterPro" id="IPR009080">
    <property type="entry name" value="tRNAsynth_Ia_anticodon-bd"/>
</dbReference>
<dbReference type="Proteomes" id="UP000433876">
    <property type="component" value="Unassembled WGS sequence"/>
</dbReference>
<sequence>MHSFARLRGLIPSTRTIAAISTRPIRLFARPLPSFSSYPRRPFTSSPLIMAAIAVHSTLKPGPPIPFVPREEGAISWYACGPTVYDLSHLGHARNYVSTDIIRRILMHYFDYKVNFVMNYTDVDDKIIIKARRKRLLELEKEKPYTPEQIRDLIFKAFQAYTKNLPLLAPEDAAPLDEKNYQERKEAGYGVVLAGGPLVPETKPGDAEAKVKMHLNNMDAAAEALKNGSGLDAAEDVLLPYLDSLYKETIDTSDQTIFTNLTKTMEQAFADDMEALNVLPPDVITRVTEYVPQIVAFVEQIIQKGFAYEADGSVYFDIGAFEKAGNTYARLRPESKNDTALQEEGEGSLSTALGGKKRSGDFALWKKSKPGEPYWPSPWGAGRPGWHIECSVMASDKLGEQMDIHSGGIDLAFPHHDNELAQSEAYFHDCCKGEHTWVKYFLHMGHLSIAGSKMSKSLKNFQTIQDALASTYTARNMRIVFLLSRWNDGVEISPDMRKQADNWETTLDNFFTNIKARLSEVDASSGLKDLSLSEDVGAKGLLEDFESAKKDLDAALRNSFDTPTAMQVLLKLVRNANIYMNSGNPNMQALESVARWVTKIVGVFGLDASAQPPYEGLGWSSATASNKANVDPQTAVKPYAAVFNQVKQEVATLDLSGESIKSLLKQQNPEAEFSELEKSGEKDAEKLALPFIRAVSKLRDELRTTIASSGATLDPKVKQAILALSDRIRDYDLTDLGVQLDDRVDGPSLVKFVPAAKLIQAREEKAALLAEKARQKEEARKAKEKAEQEKWEKAKVSPTEMFKSDAKYSEFDADGLPTKLAADGSEVPKSQSKKLKKEWEKQKKLHEEYLAKFGSA</sequence>
<comment type="caution">
    <text evidence="13">The sequence shown here is derived from an EMBL/GenBank/DDBJ whole genome shotgun (WGS) entry which is preliminary data.</text>
</comment>
<dbReference type="PANTHER" id="PTHR10890">
    <property type="entry name" value="CYSTEINYL-TRNA SYNTHETASE"/>
    <property type="match status" value="1"/>
</dbReference>
<dbReference type="HAMAP" id="MF_00041">
    <property type="entry name" value="Cys_tRNA_synth"/>
    <property type="match status" value="1"/>
</dbReference>
<accession>A0A8S8ZV43</accession>
<dbReference type="Gene3D" id="1.20.120.1910">
    <property type="entry name" value="Cysteine-tRNA ligase, C-terminal anti-codon recognition domain"/>
    <property type="match status" value="1"/>
</dbReference>
<evidence type="ECO:0000256" key="2">
    <source>
        <dbReference type="ARBA" id="ARBA00012832"/>
    </source>
</evidence>
<evidence type="ECO:0000313" key="14">
    <source>
        <dbReference type="Proteomes" id="UP000433876"/>
    </source>
</evidence>
<evidence type="ECO:0000256" key="3">
    <source>
        <dbReference type="ARBA" id="ARBA00022598"/>
    </source>
</evidence>
<dbReference type="InterPro" id="IPR015803">
    <property type="entry name" value="Cys-tRNA-ligase"/>
</dbReference>
<evidence type="ECO:0000256" key="6">
    <source>
        <dbReference type="ARBA" id="ARBA00022833"/>
    </source>
</evidence>
<evidence type="ECO:0000259" key="12">
    <source>
        <dbReference type="Pfam" id="PF01406"/>
    </source>
</evidence>